<evidence type="ECO:0000256" key="4">
    <source>
        <dbReference type="ARBA" id="ARBA00023065"/>
    </source>
</evidence>
<dbReference type="GO" id="GO:0000221">
    <property type="term" value="C:vacuolar proton-transporting V-type ATPase, V1 domain"/>
    <property type="evidence" value="ECO:0007669"/>
    <property type="project" value="UniProtKB-UniRule"/>
</dbReference>
<dbReference type="PIRSF" id="PIRSF032184">
    <property type="entry name" value="ATPase_V1_H"/>
    <property type="match status" value="1"/>
</dbReference>
<feature type="domain" description="ATPase V1 complex subunit H C-terminal" evidence="6">
    <location>
        <begin position="338"/>
        <end position="452"/>
    </location>
</feature>
<dbReference type="InterPro" id="IPR011987">
    <property type="entry name" value="ATPase_V1-cplx_hsu_C"/>
</dbReference>
<evidence type="ECO:0000256" key="1">
    <source>
        <dbReference type="ARBA" id="ARBA00008613"/>
    </source>
</evidence>
<dbReference type="Pfam" id="PF03224">
    <property type="entry name" value="V-ATPase_H_N"/>
    <property type="match status" value="1"/>
</dbReference>
<comment type="subunit">
    <text evidence="5">V-ATPase is a heteromultimeric enzyme made up of two complexes: the ATP-hydrolytic V1 complex and the proton translocation V0 complex.</text>
</comment>
<reference evidence="7" key="1">
    <citation type="submission" date="2020-05" db="EMBL/GenBank/DDBJ databases">
        <title>Phylogenomic resolution of chytrid fungi.</title>
        <authorList>
            <person name="Stajich J.E."/>
            <person name="Amses K."/>
            <person name="Simmons R."/>
            <person name="Seto K."/>
            <person name="Myers J."/>
            <person name="Bonds A."/>
            <person name="Quandt C.A."/>
            <person name="Barry K."/>
            <person name="Liu P."/>
            <person name="Grigoriev I."/>
            <person name="Longcore J.E."/>
            <person name="James T.Y."/>
        </authorList>
    </citation>
    <scope>NUCLEOTIDE SEQUENCE</scope>
    <source>
        <strain evidence="7">JEL0379</strain>
    </source>
</reference>
<accession>A0AAD5XIV9</accession>
<proteinExistence type="inferred from homology"/>
<keyword evidence="3 5" id="KW-0375">Hydrogen ion transport</keyword>
<dbReference type="Pfam" id="PF11698">
    <property type="entry name" value="V-ATPase_H_C"/>
    <property type="match status" value="1"/>
</dbReference>
<dbReference type="PANTHER" id="PTHR10698">
    <property type="entry name" value="V-TYPE PROTON ATPASE SUBUNIT H"/>
    <property type="match status" value="1"/>
</dbReference>
<dbReference type="AlphaFoldDB" id="A0AAD5XIV9"/>
<organism evidence="7 8">
    <name type="scientific">Geranomyces variabilis</name>
    <dbReference type="NCBI Taxonomy" id="109894"/>
    <lineage>
        <taxon>Eukaryota</taxon>
        <taxon>Fungi</taxon>
        <taxon>Fungi incertae sedis</taxon>
        <taxon>Chytridiomycota</taxon>
        <taxon>Chytridiomycota incertae sedis</taxon>
        <taxon>Chytridiomycetes</taxon>
        <taxon>Spizellomycetales</taxon>
        <taxon>Powellomycetaceae</taxon>
        <taxon>Geranomyces</taxon>
    </lineage>
</organism>
<evidence type="ECO:0000256" key="2">
    <source>
        <dbReference type="ARBA" id="ARBA00022448"/>
    </source>
</evidence>
<dbReference type="EMBL" id="JADGJQ010000152">
    <property type="protein sequence ID" value="KAJ3166999.1"/>
    <property type="molecule type" value="Genomic_DNA"/>
</dbReference>
<dbReference type="Gene3D" id="1.25.40.150">
    <property type="entry name" value="V-type ATPase, subunit H, C-terminal domain"/>
    <property type="match status" value="1"/>
</dbReference>
<evidence type="ECO:0000256" key="5">
    <source>
        <dbReference type="PIRNR" id="PIRNR032184"/>
    </source>
</evidence>
<name>A0AAD5XIV9_9FUNG</name>
<dbReference type="InterPro" id="IPR016024">
    <property type="entry name" value="ARM-type_fold"/>
</dbReference>
<dbReference type="InterPro" id="IPR038497">
    <property type="entry name" value="ATPase_V1-cplx_hsu_C_sf"/>
</dbReference>
<evidence type="ECO:0000313" key="7">
    <source>
        <dbReference type="EMBL" id="KAJ3166999.1"/>
    </source>
</evidence>
<sequence>MAVAAAAAAKDVDSANLAAVSIEAPIVASHNKYLDDQTTAIRARTIAWEGYQRASLITEDELAQIRQFERLPDLKEAGERYMELFVNLLQKLVRADTIQNILVLIDDVVAASDQNVHSLYNLADKKADPSLPYGPFFKLLKKDDEYIQLKSAKILTYLLLRAPPAHADADISELLVWITAQLQNPNSAVVDIAVQYLQSILSIPSTRLKFYQTPGGVQNLVDILKKGSPNAQMQYQVINILWLLTLIPDIAADLQRKFDVVPLLIEIAKGAIKEKVTRVVIATLKNMVSKAPQENMAAMIGNKLLNMCETLAARKWSDEDILEDLTYLKEEMAKNVANLSTWEEYDAEVRSGKLEWSPSHLSEQFWKQNANKLCERDYELLRLLSRIVATSKSSLVLAVAAHDIGQFVKHATNGKRSLEEIGAKTQVMQLMTNDDPDVRYQALLAVQKIMAYHS</sequence>
<dbReference type="InterPro" id="IPR011989">
    <property type="entry name" value="ARM-like"/>
</dbReference>
<dbReference type="InterPro" id="IPR004908">
    <property type="entry name" value="ATPase_V1-cplx_hsu"/>
</dbReference>
<comment type="function">
    <text evidence="5">Subunit of the V1 complex of vacuolar(H+)-ATPase (V-ATPase), a multisubunit enzyme composed of a peripheral complex (V1) that hydrolyzes ATP and a membrane integral complex (V0) that translocates protons. V-ATPase is responsible for acidifying and maintaining the pH of intracellular compartments.</text>
</comment>
<dbReference type="GO" id="GO:0000329">
    <property type="term" value="C:fungal-type vacuole membrane"/>
    <property type="evidence" value="ECO:0007669"/>
    <property type="project" value="TreeGrafter"/>
</dbReference>
<dbReference type="Proteomes" id="UP001212152">
    <property type="component" value="Unassembled WGS sequence"/>
</dbReference>
<keyword evidence="2 5" id="KW-0813">Transport</keyword>
<keyword evidence="8" id="KW-1185">Reference proteome</keyword>
<comment type="similarity">
    <text evidence="1 5">Belongs to the V-ATPase H subunit family.</text>
</comment>
<gene>
    <name evidence="7" type="primary">VMA13</name>
    <name evidence="7" type="ORF">HDU87_001891</name>
</gene>
<dbReference type="Gene3D" id="1.25.10.10">
    <property type="entry name" value="Leucine-rich Repeat Variant"/>
    <property type="match status" value="1"/>
</dbReference>
<dbReference type="GO" id="GO:0046961">
    <property type="term" value="F:proton-transporting ATPase activity, rotational mechanism"/>
    <property type="evidence" value="ECO:0007669"/>
    <property type="project" value="UniProtKB-UniRule"/>
</dbReference>
<comment type="caution">
    <text evidence="7">The sequence shown here is derived from an EMBL/GenBank/DDBJ whole genome shotgun (WGS) entry which is preliminary data.</text>
</comment>
<evidence type="ECO:0000259" key="6">
    <source>
        <dbReference type="Pfam" id="PF11698"/>
    </source>
</evidence>
<dbReference type="PANTHER" id="PTHR10698:SF0">
    <property type="entry name" value="V-TYPE PROTON ATPASE SUBUNIT H"/>
    <property type="match status" value="1"/>
</dbReference>
<evidence type="ECO:0000313" key="8">
    <source>
        <dbReference type="Proteomes" id="UP001212152"/>
    </source>
</evidence>
<protein>
    <recommendedName>
        <fullName evidence="5">V-type proton ATPase subunit H</fullName>
    </recommendedName>
</protein>
<dbReference type="SUPFAM" id="SSF48371">
    <property type="entry name" value="ARM repeat"/>
    <property type="match status" value="1"/>
</dbReference>
<evidence type="ECO:0000256" key="3">
    <source>
        <dbReference type="ARBA" id="ARBA00022781"/>
    </source>
</evidence>
<keyword evidence="4 5" id="KW-0406">Ion transport</keyword>